<dbReference type="Proteomes" id="UP000887540">
    <property type="component" value="Unplaced"/>
</dbReference>
<feature type="coiled-coil region" evidence="1">
    <location>
        <begin position="67"/>
        <end position="143"/>
    </location>
</feature>
<dbReference type="GO" id="GO:0048870">
    <property type="term" value="P:cell motility"/>
    <property type="evidence" value="ECO:0007669"/>
    <property type="project" value="InterPro"/>
</dbReference>
<feature type="region of interest" description="Disordered" evidence="2">
    <location>
        <begin position="1"/>
        <end position="67"/>
    </location>
</feature>
<protein>
    <submittedName>
        <fullName evidence="4">Uncharacterized protein</fullName>
    </submittedName>
</protein>
<dbReference type="InterPro" id="IPR039308">
    <property type="entry name" value="GAS8"/>
</dbReference>
<dbReference type="GO" id="GO:0031267">
    <property type="term" value="F:small GTPase binding"/>
    <property type="evidence" value="ECO:0007669"/>
    <property type="project" value="InterPro"/>
</dbReference>
<accession>A0A914BYN4</accession>
<dbReference type="GO" id="GO:0008017">
    <property type="term" value="F:microtubule binding"/>
    <property type="evidence" value="ECO:0007669"/>
    <property type="project" value="InterPro"/>
</dbReference>
<keyword evidence="1" id="KW-0175">Coiled coil</keyword>
<dbReference type="GO" id="GO:0005794">
    <property type="term" value="C:Golgi apparatus"/>
    <property type="evidence" value="ECO:0007669"/>
    <property type="project" value="TreeGrafter"/>
</dbReference>
<proteinExistence type="predicted"/>
<dbReference type="WBParaSite" id="ACRNAN_Path_13.g32.t1">
    <property type="protein sequence ID" value="ACRNAN_Path_13.g32.t1"/>
    <property type="gene ID" value="ACRNAN_Path_13.g32"/>
</dbReference>
<evidence type="ECO:0000313" key="4">
    <source>
        <dbReference type="WBParaSite" id="ACRNAN_Path_13.g32.t1"/>
    </source>
</evidence>
<evidence type="ECO:0000313" key="3">
    <source>
        <dbReference type="Proteomes" id="UP000887540"/>
    </source>
</evidence>
<sequence>MLSPNPITNPSTSDELHLSPPQDPKPKKEVKLLKKPSNVVKKPKILKSKSTPEIKGPPKSGSNQKNIETVNKKAEALTTANEKLKKKNEELLKEVEVIKSDRNLKELEVEKLTQYWGLTRHQLEKEQQELTDMECKLQKMKTAHAEQISLLTKRIRMLQLNATVYKVTSTQTNELDDQEYLGHQDISVQTGDEWTPERVHATIRRSDDQLAKMIAELESEKLKAQNELKFTTVQMEQRYKEEKEVEIRRIKEEKEKQLEEIIRLHNAQLTQVEEEKNGIKSKLNEEISKLKTEWFKTKENLAEKEEKEAELGRKIENVEKLLNDSNESRLHLEQQVKRFNAEEHAFKRDTRIIEDLRNRLEKIEDINEILLGEFRKLEQEKNHLAEELERFDRRALSIANITHKTQDFTERIEEIRKRYHA</sequence>
<feature type="coiled-coil region" evidence="1">
    <location>
        <begin position="207"/>
        <end position="394"/>
    </location>
</feature>
<dbReference type="GO" id="GO:0005874">
    <property type="term" value="C:microtubule"/>
    <property type="evidence" value="ECO:0007669"/>
    <property type="project" value="TreeGrafter"/>
</dbReference>
<name>A0A914BYN4_9BILA</name>
<evidence type="ECO:0000256" key="2">
    <source>
        <dbReference type="SAM" id="MobiDB-lite"/>
    </source>
</evidence>
<feature type="compositionally biased region" description="Polar residues" evidence="2">
    <location>
        <begin position="1"/>
        <end position="13"/>
    </location>
</feature>
<organism evidence="3 4">
    <name type="scientific">Acrobeloides nanus</name>
    <dbReference type="NCBI Taxonomy" id="290746"/>
    <lineage>
        <taxon>Eukaryota</taxon>
        <taxon>Metazoa</taxon>
        <taxon>Ecdysozoa</taxon>
        <taxon>Nematoda</taxon>
        <taxon>Chromadorea</taxon>
        <taxon>Rhabditida</taxon>
        <taxon>Tylenchina</taxon>
        <taxon>Cephalobomorpha</taxon>
        <taxon>Cephaloboidea</taxon>
        <taxon>Cephalobidae</taxon>
        <taxon>Acrobeloides</taxon>
    </lineage>
</organism>
<dbReference type="AlphaFoldDB" id="A0A914BYN4"/>
<dbReference type="PANTHER" id="PTHR31543">
    <property type="entry name" value="DYNEIN REGULATORY COMPLEX SUBUNIT 4"/>
    <property type="match status" value="1"/>
</dbReference>
<reference evidence="4" key="1">
    <citation type="submission" date="2022-11" db="UniProtKB">
        <authorList>
            <consortium name="WormBaseParasite"/>
        </authorList>
    </citation>
    <scope>IDENTIFICATION</scope>
</reference>
<evidence type="ECO:0000256" key="1">
    <source>
        <dbReference type="SAM" id="Coils"/>
    </source>
</evidence>
<dbReference type="PANTHER" id="PTHR31543:SF0">
    <property type="entry name" value="DYNEIN REGULATORY COMPLEX SUBUNIT 4"/>
    <property type="match status" value="1"/>
</dbReference>
<keyword evidence="3" id="KW-1185">Reference proteome</keyword>